<keyword evidence="3" id="KW-0238">DNA-binding</keyword>
<dbReference type="InterPro" id="IPR044946">
    <property type="entry name" value="Restrct_endonuc_typeI_TRD_sf"/>
</dbReference>
<reference evidence="5 6" key="1">
    <citation type="submission" date="2017-02" db="EMBL/GenBank/DDBJ databases">
        <authorList>
            <person name="Peterson S.W."/>
        </authorList>
    </citation>
    <scope>NUCLEOTIDE SEQUENCE [LARGE SCALE GENOMIC DNA]</scope>
    <source>
        <strain evidence="5 6">DSM 15102</strain>
    </source>
</reference>
<dbReference type="PANTHER" id="PTHR30408">
    <property type="entry name" value="TYPE-1 RESTRICTION ENZYME ECOKI SPECIFICITY PROTEIN"/>
    <property type="match status" value="1"/>
</dbReference>
<dbReference type="RefSeq" id="WP_143402865.1">
    <property type="nucleotide sequence ID" value="NZ_FUWV01000005.1"/>
</dbReference>
<evidence type="ECO:0000256" key="1">
    <source>
        <dbReference type="ARBA" id="ARBA00010923"/>
    </source>
</evidence>
<keyword evidence="2" id="KW-0680">Restriction system</keyword>
<dbReference type="InterPro" id="IPR000055">
    <property type="entry name" value="Restrct_endonuc_typeI_TRD"/>
</dbReference>
<dbReference type="EMBL" id="FUWV01000005">
    <property type="protein sequence ID" value="SJZ60653.1"/>
    <property type="molecule type" value="Genomic_DNA"/>
</dbReference>
<dbReference type="InterPro" id="IPR052021">
    <property type="entry name" value="Type-I_RS_S_subunit"/>
</dbReference>
<proteinExistence type="inferred from homology"/>
<comment type="similarity">
    <text evidence="1">Belongs to the type-I restriction system S methylase family.</text>
</comment>
<dbReference type="Proteomes" id="UP000196365">
    <property type="component" value="Unassembled WGS sequence"/>
</dbReference>
<feature type="domain" description="Type I restriction modification DNA specificity" evidence="4">
    <location>
        <begin position="229"/>
        <end position="405"/>
    </location>
</feature>
<dbReference type="Gene3D" id="3.90.220.20">
    <property type="entry name" value="DNA methylase specificity domains"/>
    <property type="match status" value="2"/>
</dbReference>
<dbReference type="Pfam" id="PF01420">
    <property type="entry name" value="Methylase_S"/>
    <property type="match status" value="1"/>
</dbReference>
<dbReference type="OrthoDB" id="9795776at2"/>
<dbReference type="GO" id="GO:0009307">
    <property type="term" value="P:DNA restriction-modification system"/>
    <property type="evidence" value="ECO:0007669"/>
    <property type="project" value="UniProtKB-KW"/>
</dbReference>
<protein>
    <submittedName>
        <fullName evidence="5">Type I restriction enzyme, S subunit</fullName>
    </submittedName>
</protein>
<organism evidence="5 6">
    <name type="scientific">Garciella nitratireducens DSM 15102</name>
    <dbReference type="NCBI Taxonomy" id="1121911"/>
    <lineage>
        <taxon>Bacteria</taxon>
        <taxon>Bacillati</taxon>
        <taxon>Bacillota</taxon>
        <taxon>Clostridia</taxon>
        <taxon>Eubacteriales</taxon>
        <taxon>Eubacteriaceae</taxon>
        <taxon>Garciella</taxon>
    </lineage>
</organism>
<evidence type="ECO:0000313" key="5">
    <source>
        <dbReference type="EMBL" id="SJZ60653.1"/>
    </source>
</evidence>
<evidence type="ECO:0000256" key="3">
    <source>
        <dbReference type="ARBA" id="ARBA00023125"/>
    </source>
</evidence>
<dbReference type="PANTHER" id="PTHR30408:SF12">
    <property type="entry name" value="TYPE I RESTRICTION ENZYME MJAVIII SPECIFICITY SUBUNIT"/>
    <property type="match status" value="1"/>
</dbReference>
<gene>
    <name evidence="5" type="ORF">SAMN02745973_01175</name>
</gene>
<dbReference type="SUPFAM" id="SSF116734">
    <property type="entry name" value="DNA methylase specificity domain"/>
    <property type="match status" value="2"/>
</dbReference>
<accession>A0A1T4M103</accession>
<evidence type="ECO:0000256" key="2">
    <source>
        <dbReference type="ARBA" id="ARBA00022747"/>
    </source>
</evidence>
<sequence>MKFKPYEEYKKVDLPWIDEIPSHWEINRGKNIFKKEKRKVLDKHEVITCFRDGEVTLRKNRRSSGFTESLKEIGYQGIKKGDLVIHQMDAFAGAVGVSDSDGKGSPVYSVCNGKISINNSYYAFVIREMARNGYIESLSRGIRERSTDFRFKTFSEQLYFIPPKEEQDKIADFLDYNLAKIDRFVELTERQIELLKEQKEVLINDAVTKGIDKNVEYKDSGIDWIGEIPEHWEVTRLKYISQILNGGTPSSSVPEFWNGDISWVTPKDLSKVTKYVYASDRKITKEGYKNCSTSLIPENNIIMATRAPIGNIRINKIETTINQGCKGILVDKNLIDLNYLYFLLNNYLKELQLLGNGAIFVELSTNNLSQFKINIPPIVEQQQIVSYIDEETNKIDRTIELYKNQIHEQVINKGKINGQARAMVITSSIERAIEYYYAIENLWLEEKVSIRPL</sequence>
<dbReference type="Gene3D" id="1.10.287.1120">
    <property type="entry name" value="Bipartite methylase S protein"/>
    <property type="match status" value="1"/>
</dbReference>
<dbReference type="AlphaFoldDB" id="A0A1T4M103"/>
<evidence type="ECO:0000313" key="6">
    <source>
        <dbReference type="Proteomes" id="UP000196365"/>
    </source>
</evidence>
<name>A0A1T4M103_9FIRM</name>
<evidence type="ECO:0000259" key="4">
    <source>
        <dbReference type="Pfam" id="PF01420"/>
    </source>
</evidence>
<keyword evidence="6" id="KW-1185">Reference proteome</keyword>
<dbReference type="GO" id="GO:0003677">
    <property type="term" value="F:DNA binding"/>
    <property type="evidence" value="ECO:0007669"/>
    <property type="project" value="UniProtKB-KW"/>
</dbReference>